<dbReference type="AlphaFoldDB" id="A0A9P6XP45"/>
<proteinExistence type="predicted"/>
<gene>
    <name evidence="2" type="ORF">G6F50_017920</name>
</gene>
<name>A0A9P6XP45_9FUNG</name>
<comment type="caution">
    <text evidence="2">The sequence shown here is derived from an EMBL/GenBank/DDBJ whole genome shotgun (WGS) entry which is preliminary data.</text>
</comment>
<feature type="compositionally biased region" description="Polar residues" evidence="1">
    <location>
        <begin position="1"/>
        <end position="12"/>
    </location>
</feature>
<organism evidence="2 3">
    <name type="scientific">Rhizopus delemar</name>
    <dbReference type="NCBI Taxonomy" id="936053"/>
    <lineage>
        <taxon>Eukaryota</taxon>
        <taxon>Fungi</taxon>
        <taxon>Fungi incertae sedis</taxon>
        <taxon>Mucoromycota</taxon>
        <taxon>Mucoromycotina</taxon>
        <taxon>Mucoromycetes</taxon>
        <taxon>Mucorales</taxon>
        <taxon>Mucorineae</taxon>
        <taxon>Rhizopodaceae</taxon>
        <taxon>Rhizopus</taxon>
    </lineage>
</organism>
<evidence type="ECO:0000313" key="3">
    <source>
        <dbReference type="Proteomes" id="UP000740926"/>
    </source>
</evidence>
<reference evidence="2 3" key="1">
    <citation type="journal article" date="2020" name="Microb. Genom.">
        <title>Genetic diversity of clinical and environmental Mucorales isolates obtained from an investigation of mucormycosis cases among solid organ transplant recipients.</title>
        <authorList>
            <person name="Nguyen M.H."/>
            <person name="Kaul D."/>
            <person name="Muto C."/>
            <person name="Cheng S.J."/>
            <person name="Richter R.A."/>
            <person name="Bruno V.M."/>
            <person name="Liu G."/>
            <person name="Beyhan S."/>
            <person name="Sundermann A.J."/>
            <person name="Mounaud S."/>
            <person name="Pasculle A.W."/>
            <person name="Nierman W.C."/>
            <person name="Driscoll E."/>
            <person name="Cumbie R."/>
            <person name="Clancy C.J."/>
            <person name="Dupont C.L."/>
        </authorList>
    </citation>
    <scope>NUCLEOTIDE SEQUENCE [LARGE SCALE GENOMIC DNA]</scope>
    <source>
        <strain evidence="2 3">GL24</strain>
    </source>
</reference>
<sequence length="95" mass="9854">MRSLMSTASTWNRAAGTPASSKAMAMEYGSSPLEHGTLSTRSTRSSATPAANKRSHASFAMAACDSGYRKNQVSGTITASISCCISAAEACTRIK</sequence>
<keyword evidence="3" id="KW-1185">Reference proteome</keyword>
<evidence type="ECO:0000313" key="2">
    <source>
        <dbReference type="EMBL" id="KAG1529552.1"/>
    </source>
</evidence>
<feature type="region of interest" description="Disordered" evidence="1">
    <location>
        <begin position="1"/>
        <end position="53"/>
    </location>
</feature>
<protein>
    <submittedName>
        <fullName evidence="2">Uncharacterized protein</fullName>
    </submittedName>
</protein>
<dbReference type="EMBL" id="JAANIU010014779">
    <property type="protein sequence ID" value="KAG1529552.1"/>
    <property type="molecule type" value="Genomic_DNA"/>
</dbReference>
<evidence type="ECO:0000256" key="1">
    <source>
        <dbReference type="SAM" id="MobiDB-lite"/>
    </source>
</evidence>
<dbReference type="Proteomes" id="UP000740926">
    <property type="component" value="Unassembled WGS sequence"/>
</dbReference>
<feature type="compositionally biased region" description="Low complexity" evidence="1">
    <location>
        <begin position="37"/>
        <end position="51"/>
    </location>
</feature>
<accession>A0A9P6XP45</accession>